<dbReference type="InterPro" id="IPR000326">
    <property type="entry name" value="PAP2/HPO"/>
</dbReference>
<dbReference type="GO" id="GO:0042392">
    <property type="term" value="F:sphingosine-1-phosphate phosphatase activity"/>
    <property type="evidence" value="ECO:0007669"/>
    <property type="project" value="TreeGrafter"/>
</dbReference>
<feature type="transmembrane region" description="Helical" evidence="2">
    <location>
        <begin position="341"/>
        <end position="358"/>
    </location>
</feature>
<dbReference type="SUPFAM" id="SSF48317">
    <property type="entry name" value="Acid phosphatase/Vanadium-dependent haloperoxidase"/>
    <property type="match status" value="1"/>
</dbReference>
<dbReference type="PANTHER" id="PTHR14969:SF45">
    <property type="entry name" value="SPHINGOSINE-1-PHOSPHATE PHOSPHATASE 1"/>
    <property type="match status" value="1"/>
</dbReference>
<evidence type="ECO:0000313" key="4">
    <source>
        <dbReference type="EMBL" id="CAG5114580.1"/>
    </source>
</evidence>
<dbReference type="Pfam" id="PF01569">
    <property type="entry name" value="PAP2"/>
    <property type="match status" value="1"/>
</dbReference>
<feature type="compositionally biased region" description="Polar residues" evidence="1">
    <location>
        <begin position="34"/>
        <end position="43"/>
    </location>
</feature>
<comment type="caution">
    <text evidence="4">The sequence shown here is derived from an EMBL/GenBank/DDBJ whole genome shotgun (WGS) entry which is preliminary data.</text>
</comment>
<dbReference type="Proteomes" id="UP000678393">
    <property type="component" value="Unassembled WGS sequence"/>
</dbReference>
<feature type="transmembrane region" description="Helical" evidence="2">
    <location>
        <begin position="181"/>
        <end position="203"/>
    </location>
</feature>
<dbReference type="CDD" id="cd03388">
    <property type="entry name" value="PAP2_SPPase1"/>
    <property type="match status" value="1"/>
</dbReference>
<feature type="transmembrane region" description="Helical" evidence="2">
    <location>
        <begin position="308"/>
        <end position="329"/>
    </location>
</feature>
<feature type="transmembrane region" description="Helical" evidence="2">
    <location>
        <begin position="408"/>
        <end position="429"/>
    </location>
</feature>
<gene>
    <name evidence="4" type="ORF">CUNI_LOCUS138</name>
</gene>
<dbReference type="Gene3D" id="1.20.144.10">
    <property type="entry name" value="Phosphatidic acid phosphatase type 2/haloperoxidase"/>
    <property type="match status" value="1"/>
</dbReference>
<name>A0A8S3YI21_9EUPU</name>
<keyword evidence="2" id="KW-0812">Transmembrane</keyword>
<dbReference type="GO" id="GO:0005789">
    <property type="term" value="C:endoplasmic reticulum membrane"/>
    <property type="evidence" value="ECO:0007669"/>
    <property type="project" value="TreeGrafter"/>
</dbReference>
<feature type="transmembrane region" description="Helical" evidence="2">
    <location>
        <begin position="281"/>
        <end position="301"/>
    </location>
</feature>
<sequence>MDLIRLLADPAPVARLQRFCGVEYDSPITCDQHTQTRKVSIGSSDPVKEAQASITPPENGCKDSAEVHNGDTNCMNIYQEYDYTNAQEPNNNFYKKNRRNYLNSEDEQTKCKSRTYAQTNGYHVICQDSKHYNGVSKTDCSNGSLGEFPKAVDESIPEETNNRIDRVNTPTVRIKYKSLFYLARFGAFLGHELFYLTFFPFLIWNLDSLVVRQVSMLWCVVMYLGQATKDYLRWPRPVCPPVVRLEIHYSREYAMPSTHAMSGTAIPLYLAYLAIERYQVPMSVAAALALCWFCVTCWSRLYLGVHSILDLLVGFVYALAIFFTFLGYVEGYDLYQQTHPFSGPVLLFTGLTMCTVLYPTHHKNSSKADAVQIVAAYTGFAIGNWLGYQLGYMQESDISKPYSIAVPTLSWCFVSLLRFITGVAVIGFLHTVTRWWSIRFFSYIYGLGEPDKTHPGVMMAYKFTTYATVGSGAALFAPLLHLRLGIHRPALFYEVL</sequence>
<dbReference type="SMART" id="SM00014">
    <property type="entry name" value="acidPPc"/>
    <property type="match status" value="1"/>
</dbReference>
<dbReference type="AlphaFoldDB" id="A0A8S3YI21"/>
<feature type="region of interest" description="Disordered" evidence="1">
    <location>
        <begin position="34"/>
        <end position="64"/>
    </location>
</feature>
<evidence type="ECO:0000313" key="5">
    <source>
        <dbReference type="Proteomes" id="UP000678393"/>
    </source>
</evidence>
<keyword evidence="2" id="KW-0472">Membrane</keyword>
<dbReference type="EMBL" id="CAJHNH020000012">
    <property type="protein sequence ID" value="CAG5114580.1"/>
    <property type="molecule type" value="Genomic_DNA"/>
</dbReference>
<feature type="transmembrane region" description="Helical" evidence="2">
    <location>
        <begin position="370"/>
        <end position="388"/>
    </location>
</feature>
<dbReference type="PANTHER" id="PTHR14969">
    <property type="entry name" value="SPHINGOSINE-1-PHOSPHATE PHOSPHOHYDROLASE"/>
    <property type="match status" value="1"/>
</dbReference>
<evidence type="ECO:0000259" key="3">
    <source>
        <dbReference type="SMART" id="SM00014"/>
    </source>
</evidence>
<keyword evidence="5" id="KW-1185">Reference proteome</keyword>
<reference evidence="4" key="1">
    <citation type="submission" date="2021-04" db="EMBL/GenBank/DDBJ databases">
        <authorList>
            <consortium name="Molecular Ecology Group"/>
        </authorList>
    </citation>
    <scope>NUCLEOTIDE SEQUENCE</scope>
</reference>
<organism evidence="4 5">
    <name type="scientific">Candidula unifasciata</name>
    <dbReference type="NCBI Taxonomy" id="100452"/>
    <lineage>
        <taxon>Eukaryota</taxon>
        <taxon>Metazoa</taxon>
        <taxon>Spiralia</taxon>
        <taxon>Lophotrochozoa</taxon>
        <taxon>Mollusca</taxon>
        <taxon>Gastropoda</taxon>
        <taxon>Heterobranchia</taxon>
        <taxon>Euthyneura</taxon>
        <taxon>Panpulmonata</taxon>
        <taxon>Eupulmonata</taxon>
        <taxon>Stylommatophora</taxon>
        <taxon>Helicina</taxon>
        <taxon>Helicoidea</taxon>
        <taxon>Geomitridae</taxon>
        <taxon>Candidula</taxon>
    </lineage>
</organism>
<evidence type="ECO:0000256" key="2">
    <source>
        <dbReference type="SAM" id="Phobius"/>
    </source>
</evidence>
<dbReference type="GO" id="GO:0006670">
    <property type="term" value="P:sphingosine metabolic process"/>
    <property type="evidence" value="ECO:0007669"/>
    <property type="project" value="TreeGrafter"/>
</dbReference>
<protein>
    <recommendedName>
        <fullName evidence="3">Phosphatidic acid phosphatase type 2/haloperoxidase domain-containing protein</fullName>
    </recommendedName>
</protein>
<proteinExistence type="predicted"/>
<dbReference type="InterPro" id="IPR036938">
    <property type="entry name" value="PAP2/HPO_sf"/>
</dbReference>
<evidence type="ECO:0000256" key="1">
    <source>
        <dbReference type="SAM" id="MobiDB-lite"/>
    </source>
</evidence>
<feature type="transmembrane region" description="Helical" evidence="2">
    <location>
        <begin position="253"/>
        <end position="275"/>
    </location>
</feature>
<feature type="domain" description="Phosphatidic acid phosphatase type 2/haloperoxidase" evidence="3">
    <location>
        <begin position="212"/>
        <end position="326"/>
    </location>
</feature>
<keyword evidence="2" id="KW-1133">Transmembrane helix</keyword>
<dbReference type="OrthoDB" id="301434at2759"/>
<accession>A0A8S3YI21</accession>